<sequence>MRTSKETLALSVVIRRTHVGAAPFNWEVHRFGAPAPVQVSAERFRSMEAAYQAGQACLAAMISKRPRPTGPEA</sequence>
<gene>
    <name evidence="1" type="ORF">CCS01_29385</name>
</gene>
<dbReference type="Proteomes" id="UP000239724">
    <property type="component" value="Unassembled WGS sequence"/>
</dbReference>
<dbReference type="RefSeq" id="WP_104522428.1">
    <property type="nucleotide sequence ID" value="NZ_NHRY01000267.1"/>
</dbReference>
<dbReference type="AlphaFoldDB" id="A0A2S6MWE2"/>
<reference evidence="1 2" key="1">
    <citation type="journal article" date="2018" name="Arch. Microbiol.">
        <title>New insights into the metabolic potential of the phototrophic purple bacterium Rhodopila globiformis DSM 161(T) from its draft genome sequence and evidence for a vanadium-dependent nitrogenase.</title>
        <authorList>
            <person name="Imhoff J.F."/>
            <person name="Rahn T."/>
            <person name="Kunzel S."/>
            <person name="Neulinger S.C."/>
        </authorList>
    </citation>
    <scope>NUCLEOTIDE SEQUENCE [LARGE SCALE GENOMIC DNA]</scope>
    <source>
        <strain evidence="1 2">DSM 161</strain>
    </source>
</reference>
<keyword evidence="2" id="KW-1185">Reference proteome</keyword>
<organism evidence="1 2">
    <name type="scientific">Rhodopila globiformis</name>
    <name type="common">Rhodopseudomonas globiformis</name>
    <dbReference type="NCBI Taxonomy" id="1071"/>
    <lineage>
        <taxon>Bacteria</taxon>
        <taxon>Pseudomonadati</taxon>
        <taxon>Pseudomonadota</taxon>
        <taxon>Alphaproteobacteria</taxon>
        <taxon>Acetobacterales</taxon>
        <taxon>Acetobacteraceae</taxon>
        <taxon>Rhodopila</taxon>
    </lineage>
</organism>
<evidence type="ECO:0000313" key="1">
    <source>
        <dbReference type="EMBL" id="PPQ26679.1"/>
    </source>
</evidence>
<protein>
    <submittedName>
        <fullName evidence="1">Uncharacterized protein</fullName>
    </submittedName>
</protein>
<evidence type="ECO:0000313" key="2">
    <source>
        <dbReference type="Proteomes" id="UP000239724"/>
    </source>
</evidence>
<accession>A0A2S6MWE2</accession>
<name>A0A2S6MWE2_RHOGL</name>
<comment type="caution">
    <text evidence="1">The sequence shown here is derived from an EMBL/GenBank/DDBJ whole genome shotgun (WGS) entry which is preliminary data.</text>
</comment>
<proteinExistence type="predicted"/>
<dbReference type="EMBL" id="NHRY01000267">
    <property type="protein sequence ID" value="PPQ26679.1"/>
    <property type="molecule type" value="Genomic_DNA"/>
</dbReference>